<accession>A0A7J7JNC1</accession>
<keyword evidence="1" id="KW-1133">Transmembrane helix</keyword>
<organism evidence="2 3">
    <name type="scientific">Bugula neritina</name>
    <name type="common">Brown bryozoan</name>
    <name type="synonym">Sertularia neritina</name>
    <dbReference type="NCBI Taxonomy" id="10212"/>
    <lineage>
        <taxon>Eukaryota</taxon>
        <taxon>Metazoa</taxon>
        <taxon>Spiralia</taxon>
        <taxon>Lophotrochozoa</taxon>
        <taxon>Bryozoa</taxon>
        <taxon>Gymnolaemata</taxon>
        <taxon>Cheilostomatida</taxon>
        <taxon>Flustrina</taxon>
        <taxon>Buguloidea</taxon>
        <taxon>Bugulidae</taxon>
        <taxon>Bugula</taxon>
    </lineage>
</organism>
<comment type="caution">
    <text evidence="2">The sequence shown here is derived from an EMBL/GenBank/DDBJ whole genome shotgun (WGS) entry which is preliminary data.</text>
</comment>
<dbReference type="EMBL" id="VXIV02002016">
    <property type="protein sequence ID" value="KAF6027852.1"/>
    <property type="molecule type" value="Genomic_DNA"/>
</dbReference>
<dbReference type="Proteomes" id="UP000593567">
    <property type="component" value="Unassembled WGS sequence"/>
</dbReference>
<evidence type="ECO:0000313" key="2">
    <source>
        <dbReference type="EMBL" id="KAF6027852.1"/>
    </source>
</evidence>
<proteinExistence type="predicted"/>
<sequence length="68" mass="7660">MYAVIISIDEIITICFFVCLLGRVQPLTTGTRVASDLCLSSPNTARRLCCTVVIWTVYSFTLMLIQER</sequence>
<evidence type="ECO:0000313" key="3">
    <source>
        <dbReference type="Proteomes" id="UP000593567"/>
    </source>
</evidence>
<name>A0A7J7JNC1_BUGNE</name>
<gene>
    <name evidence="2" type="ORF">EB796_013849</name>
</gene>
<feature type="transmembrane region" description="Helical" evidence="1">
    <location>
        <begin position="45"/>
        <end position="65"/>
    </location>
</feature>
<keyword evidence="1" id="KW-0472">Membrane</keyword>
<evidence type="ECO:0000256" key="1">
    <source>
        <dbReference type="SAM" id="Phobius"/>
    </source>
</evidence>
<protein>
    <submittedName>
        <fullName evidence="2">Uncharacterized protein</fullName>
    </submittedName>
</protein>
<dbReference type="AlphaFoldDB" id="A0A7J7JNC1"/>
<reference evidence="2" key="1">
    <citation type="submission" date="2020-06" db="EMBL/GenBank/DDBJ databases">
        <title>Draft genome of Bugula neritina, a colonial animal packing powerful symbionts and potential medicines.</title>
        <authorList>
            <person name="Rayko M."/>
        </authorList>
    </citation>
    <scope>NUCLEOTIDE SEQUENCE [LARGE SCALE GENOMIC DNA]</scope>
    <source>
        <strain evidence="2">Kwan_BN1</strain>
    </source>
</reference>
<keyword evidence="1" id="KW-0812">Transmembrane</keyword>
<keyword evidence="3" id="KW-1185">Reference proteome</keyword>